<keyword evidence="2" id="KW-0614">Plasmid</keyword>
<gene>
    <name evidence="2" type="ORF">FEE39_10295</name>
</gene>
<dbReference type="InterPro" id="IPR041073">
    <property type="entry name" value="MobL"/>
</dbReference>
<proteinExistence type="predicted"/>
<dbReference type="InterPro" id="IPR048101">
    <property type="entry name" value="MobP2"/>
</dbReference>
<dbReference type="EMBL" id="CP040856">
    <property type="protein sequence ID" value="QIA88623.1"/>
    <property type="molecule type" value="Genomic_DNA"/>
</dbReference>
<dbReference type="RefSeq" id="WP_163588980.1">
    <property type="nucleotide sequence ID" value="NZ_CP040856.1"/>
</dbReference>
<protein>
    <submittedName>
        <fullName evidence="2">Uncharacterized protein</fullName>
    </submittedName>
</protein>
<evidence type="ECO:0000313" key="3">
    <source>
        <dbReference type="Proteomes" id="UP000464749"/>
    </source>
</evidence>
<evidence type="ECO:0000313" key="2">
    <source>
        <dbReference type="EMBL" id="QIA88623.1"/>
    </source>
</evidence>
<evidence type="ECO:0000256" key="1">
    <source>
        <dbReference type="SAM" id="Coils"/>
    </source>
</evidence>
<dbReference type="Pfam" id="PF18555">
    <property type="entry name" value="MobL"/>
    <property type="match status" value="1"/>
</dbReference>
<dbReference type="NCBIfam" id="NF041498">
    <property type="entry name" value="MobP2"/>
    <property type="match status" value="1"/>
</dbReference>
<reference evidence="2 3" key="1">
    <citation type="submission" date="2019-06" db="EMBL/GenBank/DDBJ databases">
        <title>Whole genome sequencing of Lactobacillus johnsonii strain G2A.</title>
        <authorList>
            <person name="Conlan S."/>
            <person name="Thomas P.J."/>
            <person name="Mullikin J."/>
            <person name="Singer J."/>
            <person name="Weaver C."/>
            <person name="Segre J.A."/>
        </authorList>
    </citation>
    <scope>NUCLEOTIDE SEQUENCE [LARGE SCALE GENOMIC DNA]</scope>
    <source>
        <strain evidence="2 3">G2A</strain>
        <plasmid evidence="2 3">unnamed2</plasmid>
    </source>
</reference>
<dbReference type="AlphaFoldDB" id="A0A9X7XVK3"/>
<sequence length="565" mass="66843">MSTPKIILKVKFSAYAPSDRQSQDFGNYAVDYMGRKQALESKEYLSPEEQQELNHINDQLSKVDRKMELVDSFSPRFKGRSKLDQITNKELNVKSIAEMNADEFAKYQDYMSRKNAIEAKSNSNLSNKDKIELKKYNDFFKKYDLPSIEDDGVLPGYFTSEQEVVRNEDKPHIRKKIRECAMAGSIMWQPIVSFDNEFLKQMKVYDPKTGYLDEAGLRKASHKMMNYLKEKEGLNPIYWTAAIHRNTDNIHIHYALVENANSRKLQTYKGVEEPRGKFKQSTLDGMKSTFANSFFRTTDLLRDLNQARQDLTKSVTEAFKESITNPSFQNNLNTLVQSLPEERNKWRWGSLNKKQKDKLKEVVDQVMLEDPEYGVWTKLFTTYQNYYESLYGHSKNNKKNIAYKKWLDMRKRVGNALLSDLRRMDKKAAYYRSKLRFNQKIDPNNFSQQAVEILKEKLPDDITTASHHTRLHYISERKYKERHDEWKRAQERNYKKKKEEHKEESNLKKKAIRPVIRKATANELYNKMRAVFDKEMTSKDKQEAILEYERLKQQSIEIEQNQLQQ</sequence>
<dbReference type="Proteomes" id="UP000464749">
    <property type="component" value="Plasmid unnamed2"/>
</dbReference>
<keyword evidence="1" id="KW-0175">Coiled coil</keyword>
<accession>A0A9X7XVK3</accession>
<geneLocation type="plasmid" evidence="2 3">
    <name>unnamed2</name>
</geneLocation>
<name>A0A9X7XVK3_LACJH</name>
<organism evidence="2 3">
    <name type="scientific">Lactobacillus johnsonii</name>
    <dbReference type="NCBI Taxonomy" id="33959"/>
    <lineage>
        <taxon>Bacteria</taxon>
        <taxon>Bacillati</taxon>
        <taxon>Bacillota</taxon>
        <taxon>Bacilli</taxon>
        <taxon>Lactobacillales</taxon>
        <taxon>Lactobacillaceae</taxon>
        <taxon>Lactobacillus</taxon>
    </lineage>
</organism>
<feature type="coiled-coil region" evidence="1">
    <location>
        <begin position="534"/>
        <end position="561"/>
    </location>
</feature>